<dbReference type="InterPro" id="IPR030831">
    <property type="entry name" value="Fuse-rel_SoxYZ"/>
</dbReference>
<reference evidence="4 5" key="1">
    <citation type="submission" date="2019-01" db="EMBL/GenBank/DDBJ databases">
        <title>Zoogloea oleivorans genome sequencing and assembly.</title>
        <authorList>
            <person name="Tancsics A."/>
            <person name="Farkas M."/>
            <person name="Kriszt B."/>
            <person name="Maroti G."/>
            <person name="Horvath B."/>
        </authorList>
    </citation>
    <scope>NUCLEOTIDE SEQUENCE [LARGE SCALE GENOMIC DNA]</scope>
    <source>
        <strain evidence="4 5">Buc</strain>
    </source>
</reference>
<evidence type="ECO:0000259" key="3">
    <source>
        <dbReference type="Pfam" id="PF13501"/>
    </source>
</evidence>
<evidence type="ECO:0000313" key="5">
    <source>
        <dbReference type="Proteomes" id="UP000389128"/>
    </source>
</evidence>
<keyword evidence="1" id="KW-0732">Signal</keyword>
<feature type="chain" id="PRO_5025396596" evidence="1">
    <location>
        <begin position="22"/>
        <end position="260"/>
    </location>
</feature>
<dbReference type="AlphaFoldDB" id="A0A6C2D2J6"/>
<dbReference type="PROSITE" id="PS51257">
    <property type="entry name" value="PROKAR_LIPOPROTEIN"/>
    <property type="match status" value="1"/>
</dbReference>
<feature type="domain" description="Ig-like SoxY" evidence="3">
    <location>
        <begin position="42"/>
        <end position="147"/>
    </location>
</feature>
<evidence type="ECO:0000313" key="4">
    <source>
        <dbReference type="EMBL" id="TYC59929.1"/>
    </source>
</evidence>
<dbReference type="InterPro" id="IPR013783">
    <property type="entry name" value="Ig-like_fold"/>
</dbReference>
<dbReference type="SUPFAM" id="SSF81296">
    <property type="entry name" value="E set domains"/>
    <property type="match status" value="1"/>
</dbReference>
<keyword evidence="5" id="KW-1185">Reference proteome</keyword>
<dbReference type="InterPro" id="IPR014756">
    <property type="entry name" value="Ig_E-set"/>
</dbReference>
<proteinExistence type="predicted"/>
<feature type="signal peptide" evidence="1">
    <location>
        <begin position="1"/>
        <end position="21"/>
    </location>
</feature>
<dbReference type="Pfam" id="PF13501">
    <property type="entry name" value="SoxY"/>
    <property type="match status" value="1"/>
</dbReference>
<dbReference type="InterPro" id="IPR032711">
    <property type="entry name" value="SoxY"/>
</dbReference>
<name>A0A6C2D2J6_9RHOO</name>
<feature type="domain" description="Sulphur oxidation protein SoxZ" evidence="2">
    <location>
        <begin position="178"/>
        <end position="257"/>
    </location>
</feature>
<dbReference type="OrthoDB" id="5343309at2"/>
<gene>
    <name evidence="4" type="ORF">ETQ85_07830</name>
</gene>
<dbReference type="EMBL" id="SDKK01000006">
    <property type="protein sequence ID" value="TYC59929.1"/>
    <property type="molecule type" value="Genomic_DNA"/>
</dbReference>
<dbReference type="Gene3D" id="2.60.40.2470">
    <property type="entry name" value="SoxY domain"/>
    <property type="match status" value="1"/>
</dbReference>
<evidence type="ECO:0000259" key="2">
    <source>
        <dbReference type="Pfam" id="PF08770"/>
    </source>
</evidence>
<accession>A0A6C2D2J6</accession>
<dbReference type="InterPro" id="IPR014880">
    <property type="entry name" value="SoxZ_dom"/>
</dbReference>
<dbReference type="NCBIfam" id="TIGR04557">
    <property type="entry name" value="fuse_rel_SoxYZ"/>
    <property type="match status" value="1"/>
</dbReference>
<sequence>MIKPHALAAASLMLACSLALAAPKGDAQNDPLGSHNWSYMRKDLFPATARVIFDERVKVSAPLTAENPMNVPVSVDAAALPGVTEVLVFADLNPIARIVRFGPTGAHPGLGFRIKLQQSSPVRAAARTADGTWHVGGTWVNTTGGGCTLPSAGSASPEWQKRLGEVSSRVWERKEGGERIRLRIIHPEDTGLAAGIPAFYIQALDVADAQGKALMHIEGFEPLSENPVFTVDIPAARASTGYQVSGRDNNGNAISATIEK</sequence>
<evidence type="ECO:0000256" key="1">
    <source>
        <dbReference type="SAM" id="SignalP"/>
    </source>
</evidence>
<comment type="caution">
    <text evidence="4">The sequence shown here is derived from an EMBL/GenBank/DDBJ whole genome shotgun (WGS) entry which is preliminary data.</text>
</comment>
<protein>
    <submittedName>
        <fullName evidence="4">Quinoprotein dehydrogenase-associated SoxYZ-like carrier</fullName>
    </submittedName>
</protein>
<dbReference type="Proteomes" id="UP000389128">
    <property type="component" value="Unassembled WGS sequence"/>
</dbReference>
<dbReference type="Gene3D" id="2.60.40.10">
    <property type="entry name" value="Immunoglobulins"/>
    <property type="match status" value="1"/>
</dbReference>
<dbReference type="Pfam" id="PF08770">
    <property type="entry name" value="SoxZ"/>
    <property type="match status" value="1"/>
</dbReference>
<dbReference type="RefSeq" id="WP_148578486.1">
    <property type="nucleotide sequence ID" value="NZ_SDKK01000006.1"/>
</dbReference>
<organism evidence="4 5">
    <name type="scientific">Zoogloea oleivorans</name>
    <dbReference type="NCBI Taxonomy" id="1552750"/>
    <lineage>
        <taxon>Bacteria</taxon>
        <taxon>Pseudomonadati</taxon>
        <taxon>Pseudomonadota</taxon>
        <taxon>Betaproteobacteria</taxon>
        <taxon>Rhodocyclales</taxon>
        <taxon>Zoogloeaceae</taxon>
        <taxon>Zoogloea</taxon>
    </lineage>
</organism>
<dbReference type="InterPro" id="IPR038162">
    <property type="entry name" value="SoxY_sf"/>
</dbReference>